<organism evidence="1 2">
    <name type="scientific">Kocuria marina subsp. indica</name>
    <dbReference type="NCBI Taxonomy" id="1049583"/>
    <lineage>
        <taxon>Bacteria</taxon>
        <taxon>Bacillati</taxon>
        <taxon>Actinomycetota</taxon>
        <taxon>Actinomycetes</taxon>
        <taxon>Micrococcales</taxon>
        <taxon>Micrococcaceae</taxon>
        <taxon>Kocuria</taxon>
    </lineage>
</organism>
<dbReference type="AlphaFoldDB" id="A0A6N9QYB5"/>
<dbReference type="EMBL" id="WMHZ01000010">
    <property type="protein sequence ID" value="NDO78232.1"/>
    <property type="molecule type" value="Genomic_DNA"/>
</dbReference>
<accession>A0A6N9QYB5</accession>
<reference evidence="1 2" key="1">
    <citation type="submission" date="2019-11" db="EMBL/GenBank/DDBJ databases">
        <title>Draft genome sequence of Kocuria indica DP-K7, a methyl red degrading Actinobacterium.</title>
        <authorList>
            <person name="Kumaran S."/>
            <person name="Tischler D."/>
            <person name="Ngo A.C.R."/>
            <person name="Schultes F."/>
        </authorList>
    </citation>
    <scope>NUCLEOTIDE SEQUENCE [LARGE SCALE GENOMIC DNA]</scope>
    <source>
        <strain evidence="1 2">DP-K7</strain>
    </source>
</reference>
<gene>
    <name evidence="1" type="ORF">GKZ75_08350</name>
</gene>
<dbReference type="RefSeq" id="WP_162229598.1">
    <property type="nucleotide sequence ID" value="NZ_WMHZ01000010.1"/>
</dbReference>
<comment type="caution">
    <text evidence="1">The sequence shown here is derived from an EMBL/GenBank/DDBJ whole genome shotgun (WGS) entry which is preliminary data.</text>
</comment>
<name>A0A6N9QYB5_9MICC</name>
<dbReference type="Proteomes" id="UP000471026">
    <property type="component" value="Unassembled WGS sequence"/>
</dbReference>
<sequence>MNPLFAGVDRADTKNTIRDMFVENLAYMGVEISRSKATKLADQYKRGRLDEMDPELMRVLQHSDPTGETAVRNVMAAAA</sequence>
<evidence type="ECO:0000313" key="1">
    <source>
        <dbReference type="EMBL" id="NDO78232.1"/>
    </source>
</evidence>
<proteinExistence type="predicted"/>
<protein>
    <submittedName>
        <fullName evidence="1">Uncharacterized protein</fullName>
    </submittedName>
</protein>
<evidence type="ECO:0000313" key="2">
    <source>
        <dbReference type="Proteomes" id="UP000471026"/>
    </source>
</evidence>